<feature type="region of interest" description="Disordered" evidence="1">
    <location>
        <begin position="67"/>
        <end position="90"/>
    </location>
</feature>
<dbReference type="AlphaFoldDB" id="A0A9K3GS12"/>
<organism evidence="2 3">
    <name type="scientific">Kipferlia bialata</name>
    <dbReference type="NCBI Taxonomy" id="797122"/>
    <lineage>
        <taxon>Eukaryota</taxon>
        <taxon>Metamonada</taxon>
        <taxon>Carpediemonas-like organisms</taxon>
        <taxon>Kipferlia</taxon>
    </lineage>
</organism>
<evidence type="ECO:0000256" key="1">
    <source>
        <dbReference type="SAM" id="MobiDB-lite"/>
    </source>
</evidence>
<protein>
    <submittedName>
        <fullName evidence="2">Uncharacterized protein</fullName>
    </submittedName>
</protein>
<evidence type="ECO:0000313" key="2">
    <source>
        <dbReference type="EMBL" id="GIQ92610.1"/>
    </source>
</evidence>
<gene>
    <name evidence="2" type="ORF">KIPB_016483</name>
</gene>
<feature type="non-terminal residue" evidence="2">
    <location>
        <position position="1"/>
    </location>
</feature>
<dbReference type="EMBL" id="BDIP01010109">
    <property type="protein sequence ID" value="GIQ92610.1"/>
    <property type="molecule type" value="Genomic_DNA"/>
</dbReference>
<proteinExistence type="predicted"/>
<keyword evidence="3" id="KW-1185">Reference proteome</keyword>
<reference evidence="2 3" key="1">
    <citation type="journal article" date="2018" name="PLoS ONE">
        <title>The draft genome of Kipferlia bialata reveals reductive genome evolution in fornicate parasites.</title>
        <authorList>
            <person name="Tanifuji G."/>
            <person name="Takabayashi S."/>
            <person name="Kume K."/>
            <person name="Takagi M."/>
            <person name="Nakayama T."/>
            <person name="Kamikawa R."/>
            <person name="Inagaki Y."/>
            <person name="Hashimoto T."/>
        </authorList>
    </citation>
    <scope>NUCLEOTIDE SEQUENCE [LARGE SCALE GENOMIC DNA]</scope>
    <source>
        <strain evidence="2">NY0173</strain>
    </source>
</reference>
<name>A0A9K3GS12_9EUKA</name>
<accession>A0A9K3GS12</accession>
<evidence type="ECO:0000313" key="3">
    <source>
        <dbReference type="Proteomes" id="UP000265618"/>
    </source>
</evidence>
<comment type="caution">
    <text evidence="2">The sequence shown here is derived from an EMBL/GenBank/DDBJ whole genome shotgun (WGS) entry which is preliminary data.</text>
</comment>
<sequence>MCRLSDVSPCVPVTTSMARSALLAEEEAPTIGPHDTLEASQRALLQACLHLGTLYSLSLSLSHTHTHTHTYPISPLPLGMSAPGHPALSL</sequence>
<dbReference type="Proteomes" id="UP000265618">
    <property type="component" value="Unassembled WGS sequence"/>
</dbReference>